<feature type="transmembrane region" description="Helical" evidence="1">
    <location>
        <begin position="12"/>
        <end position="29"/>
    </location>
</feature>
<keyword evidence="1" id="KW-0812">Transmembrane</keyword>
<dbReference type="EMBL" id="CP159373">
    <property type="protein sequence ID" value="XCN73789.1"/>
    <property type="molecule type" value="Genomic_DNA"/>
</dbReference>
<accession>A0AAU8LX47</accession>
<name>A0AAU8LX47_9BACT</name>
<reference evidence="2" key="2">
    <citation type="submission" date="2024-06" db="EMBL/GenBank/DDBJ databases">
        <authorList>
            <person name="Plum-Jensen L.E."/>
            <person name="Schramm A."/>
            <person name="Marshall I.P.G."/>
        </authorList>
    </citation>
    <scope>NUCLEOTIDE SEQUENCE</scope>
    <source>
        <strain evidence="2">Rat1</strain>
    </source>
</reference>
<keyword evidence="1" id="KW-1133">Transmembrane helix</keyword>
<feature type="transmembrane region" description="Helical" evidence="1">
    <location>
        <begin position="106"/>
        <end position="125"/>
    </location>
</feature>
<evidence type="ECO:0000256" key="1">
    <source>
        <dbReference type="SAM" id="Phobius"/>
    </source>
</evidence>
<feature type="transmembrane region" description="Helical" evidence="1">
    <location>
        <begin position="82"/>
        <end position="100"/>
    </location>
</feature>
<proteinExistence type="predicted"/>
<dbReference type="AlphaFoldDB" id="A0AAU8LX47"/>
<protein>
    <submittedName>
        <fullName evidence="2">Uncharacterized protein</fullName>
    </submittedName>
</protein>
<sequence>MKDNNTKTITRELNILTIGFLTAIMAISREQGITVATIFIFTTCSIGLVIGVLIGLLRSLVTKELVLSMTYLRYIKRDSRKIKLILFVATAIFFGINRGFPQVNLSFLPLVLLSFISLLIVKELVLEYRIRKGLFGTNRIEAQALIEFIIKHSDDIDFTDSNGNLRRTLVPRIEPTPTEQTLPAFGEEAPA</sequence>
<gene>
    <name evidence="2" type="ORF">Q3M24_03255</name>
</gene>
<dbReference type="KEGG" id="eaj:Q3M24_03255"/>
<reference evidence="2" key="1">
    <citation type="journal article" date="2024" name="Syst. Appl. Microbiol.">
        <title>First single-strain enrichments of Electrothrix cable bacteria, description of E. aestuarii sp. nov. and E. rattekaaiensis sp. nov., and proposal of a cable bacteria taxonomy following the rules of the SeqCode.</title>
        <authorList>
            <person name="Plum-Jensen L.E."/>
            <person name="Schramm A."/>
            <person name="Marshall I.P.G."/>
        </authorList>
    </citation>
    <scope>NUCLEOTIDE SEQUENCE</scope>
    <source>
        <strain evidence="2">Rat1</strain>
    </source>
</reference>
<keyword evidence="1" id="KW-0472">Membrane</keyword>
<organism evidence="2">
    <name type="scientific">Candidatus Electrothrix aestuarii</name>
    <dbReference type="NCBI Taxonomy" id="3062594"/>
    <lineage>
        <taxon>Bacteria</taxon>
        <taxon>Pseudomonadati</taxon>
        <taxon>Thermodesulfobacteriota</taxon>
        <taxon>Desulfobulbia</taxon>
        <taxon>Desulfobulbales</taxon>
        <taxon>Desulfobulbaceae</taxon>
        <taxon>Candidatus Electrothrix</taxon>
    </lineage>
</organism>
<feature type="transmembrane region" description="Helical" evidence="1">
    <location>
        <begin position="35"/>
        <end position="61"/>
    </location>
</feature>
<evidence type="ECO:0000313" key="2">
    <source>
        <dbReference type="EMBL" id="XCN73789.1"/>
    </source>
</evidence>